<reference evidence="1" key="1">
    <citation type="submission" date="2020-03" db="EMBL/GenBank/DDBJ databases">
        <title>The deep terrestrial virosphere.</title>
        <authorList>
            <person name="Holmfeldt K."/>
            <person name="Nilsson E."/>
            <person name="Simone D."/>
            <person name="Lopez-Fernandez M."/>
            <person name="Wu X."/>
            <person name="de Brujin I."/>
            <person name="Lundin D."/>
            <person name="Andersson A."/>
            <person name="Bertilsson S."/>
            <person name="Dopson M."/>
        </authorList>
    </citation>
    <scope>NUCLEOTIDE SEQUENCE</scope>
    <source>
        <strain evidence="1">MM415B02413</strain>
    </source>
</reference>
<evidence type="ECO:0000313" key="1">
    <source>
        <dbReference type="EMBL" id="QJA90249.1"/>
    </source>
</evidence>
<organism evidence="1">
    <name type="scientific">viral metagenome</name>
    <dbReference type="NCBI Taxonomy" id="1070528"/>
    <lineage>
        <taxon>unclassified sequences</taxon>
        <taxon>metagenomes</taxon>
        <taxon>organismal metagenomes</taxon>
    </lineage>
</organism>
<dbReference type="AlphaFoldDB" id="A0A6M3L7E9"/>
<proteinExistence type="predicted"/>
<sequence length="285" mass="32619">MEIDLCVAMAGGNLNVYAPLFFESLYRNCDTSELSVHVVEKGGIVPPDRNEENWNVNLPFEYYVRGVGDNVHNYLLRKQAEVSTPFTIYEKHDPSEFFSKAGPGPGGWDLGEDYSNTLNWMMDNCGSNKWIIFCHLDMIFLKDIITRLRSEMLDHVGVFGVYAHCWAINREAYYKVGTRFNTVNSLWLLPTPKINGYDYVMRSGNDKRCNPLPDGAKRLYGFDILELIEVIMMANGWHCDVNGEQPYRSMVDHMCSGHGYVPEVVANGQEARRQHWMNLLGVQKV</sequence>
<dbReference type="InterPro" id="IPR029044">
    <property type="entry name" value="Nucleotide-diphossugar_trans"/>
</dbReference>
<gene>
    <name evidence="1" type="ORF">MM415B02413_0007</name>
</gene>
<protein>
    <recommendedName>
        <fullName evidence="2">Glycosyltransferase</fullName>
    </recommendedName>
</protein>
<dbReference type="EMBL" id="MT142900">
    <property type="protein sequence ID" value="QJA90249.1"/>
    <property type="molecule type" value="Genomic_DNA"/>
</dbReference>
<accession>A0A6M3L7E9</accession>
<dbReference type="SUPFAM" id="SSF53448">
    <property type="entry name" value="Nucleotide-diphospho-sugar transferases"/>
    <property type="match status" value="1"/>
</dbReference>
<name>A0A6M3L7E9_9ZZZZ</name>
<evidence type="ECO:0008006" key="2">
    <source>
        <dbReference type="Google" id="ProtNLM"/>
    </source>
</evidence>